<dbReference type="PANTHER" id="PTHR11048:SF28">
    <property type="entry name" value="4-HYDROXYBENZOATE POLYPRENYLTRANSFERASE, MITOCHONDRIAL"/>
    <property type="match status" value="1"/>
</dbReference>
<comment type="function">
    <text evidence="11">Catalyzes the prenylation of para-hydroxybenzoate (PHB) with an all-trans polyprenyl group. Mediates the second step in the final reaction sequence of ubiquinone-8 (UQ-8) biosynthesis, which is the condensation of the polyisoprenoid side chain with PHB, generating the first membrane-bound Q intermediate 3-octaprenyl-4-hydroxybenzoate.</text>
</comment>
<dbReference type="InterPro" id="IPR039653">
    <property type="entry name" value="Prenyltransferase"/>
</dbReference>
<name>A0ABW8PWF4_9GAMM</name>
<evidence type="ECO:0000256" key="2">
    <source>
        <dbReference type="ARBA" id="ARBA00004141"/>
    </source>
</evidence>
<dbReference type="EC" id="2.5.1.39" evidence="11 12"/>
<keyword evidence="10 11" id="KW-0472">Membrane</keyword>
<evidence type="ECO:0000256" key="1">
    <source>
        <dbReference type="ARBA" id="ARBA00001946"/>
    </source>
</evidence>
<evidence type="ECO:0000313" key="13">
    <source>
        <dbReference type="EMBL" id="MFK7160189.1"/>
    </source>
</evidence>
<dbReference type="GO" id="GO:0008412">
    <property type="term" value="F:4-hydroxybenzoate polyprenyltransferase activity"/>
    <property type="evidence" value="ECO:0007669"/>
    <property type="project" value="UniProtKB-EC"/>
</dbReference>
<comment type="pathway">
    <text evidence="11">Cofactor biosynthesis; ubiquinone biosynthesis.</text>
</comment>
<evidence type="ECO:0000256" key="5">
    <source>
        <dbReference type="ARBA" id="ARBA00022519"/>
    </source>
</evidence>
<accession>A0ABW8PWF4</accession>
<dbReference type="PROSITE" id="PS00943">
    <property type="entry name" value="UBIA"/>
    <property type="match status" value="1"/>
</dbReference>
<feature type="transmembrane region" description="Helical" evidence="11">
    <location>
        <begin position="34"/>
        <end position="51"/>
    </location>
</feature>
<evidence type="ECO:0000256" key="7">
    <source>
        <dbReference type="ARBA" id="ARBA00022688"/>
    </source>
</evidence>
<dbReference type="Pfam" id="PF01040">
    <property type="entry name" value="UbiA"/>
    <property type="match status" value="1"/>
</dbReference>
<evidence type="ECO:0000256" key="4">
    <source>
        <dbReference type="ARBA" id="ARBA00022475"/>
    </source>
</evidence>
<feature type="transmembrane region" description="Helical" evidence="11">
    <location>
        <begin position="280"/>
        <end position="300"/>
    </location>
</feature>
<evidence type="ECO:0000256" key="6">
    <source>
        <dbReference type="ARBA" id="ARBA00022679"/>
    </source>
</evidence>
<comment type="subcellular location">
    <subcellularLocation>
        <location evidence="11">Cell inner membrane</location>
        <topology evidence="11">Multi-pass membrane protein</topology>
    </subcellularLocation>
    <subcellularLocation>
        <location evidence="2">Membrane</location>
        <topology evidence="2">Multi-pass membrane protein</topology>
    </subcellularLocation>
</comment>
<dbReference type="CDD" id="cd13959">
    <property type="entry name" value="PT_UbiA_COQ2"/>
    <property type="match status" value="1"/>
</dbReference>
<evidence type="ECO:0000256" key="11">
    <source>
        <dbReference type="HAMAP-Rule" id="MF_01635"/>
    </source>
</evidence>
<organism evidence="13 14">
    <name type="scientific">Marinospirillum alkalitolerans</name>
    <dbReference type="NCBI Taxonomy" id="3123374"/>
    <lineage>
        <taxon>Bacteria</taxon>
        <taxon>Pseudomonadati</taxon>
        <taxon>Pseudomonadota</taxon>
        <taxon>Gammaproteobacteria</taxon>
        <taxon>Oceanospirillales</taxon>
        <taxon>Oceanospirillaceae</taxon>
        <taxon>Marinospirillum</taxon>
    </lineage>
</organism>
<protein>
    <recommendedName>
        <fullName evidence="11 12">4-hydroxybenzoate octaprenyltransferase</fullName>
        <ecNumber evidence="11 12">2.5.1.39</ecNumber>
    </recommendedName>
    <alternativeName>
        <fullName evidence="11">4-HB polyprenyltransferase</fullName>
    </alternativeName>
</protein>
<comment type="similarity">
    <text evidence="3 11">Belongs to the UbiA prenyltransferase family.</text>
</comment>
<keyword evidence="5 11" id="KW-0997">Cell inner membrane</keyword>
<dbReference type="NCBIfam" id="TIGR01474">
    <property type="entry name" value="ubiA_proteo"/>
    <property type="match status" value="1"/>
</dbReference>
<feature type="transmembrane region" description="Helical" evidence="11">
    <location>
        <begin position="57"/>
        <end position="81"/>
    </location>
</feature>
<comment type="caution">
    <text evidence="13">The sequence shown here is derived from an EMBL/GenBank/DDBJ whole genome shotgun (WGS) entry which is preliminary data.</text>
</comment>
<dbReference type="PANTHER" id="PTHR11048">
    <property type="entry name" value="PRENYLTRANSFERASES"/>
    <property type="match status" value="1"/>
</dbReference>
<feature type="transmembrane region" description="Helical" evidence="11">
    <location>
        <begin position="128"/>
        <end position="146"/>
    </location>
</feature>
<keyword evidence="7 11" id="KW-0831">Ubiquinone biosynthesis</keyword>
<dbReference type="EMBL" id="JBANFI010000002">
    <property type="protein sequence ID" value="MFK7160189.1"/>
    <property type="molecule type" value="Genomic_DNA"/>
</dbReference>
<dbReference type="InterPro" id="IPR006370">
    <property type="entry name" value="HB_polyprenyltransferase-like"/>
</dbReference>
<keyword evidence="11" id="KW-0460">Magnesium</keyword>
<sequence>MKNLATSPTNPPPLAPWYQRLPAFVRLMRLDRPIGTWLLMWPTLWALWLAAEGWPQPRVLIIFVLGVIVMRAAGCVINDYADRDFDGHVQRTQQRPLAQGEITPKEALICFALLGLVALLLVWHTNSLTLWLAPGGLLLAACYPFMKRYTHFPQLVLGAAFSWAIPMAFAAEAGALPWALWLVFAANLTWTVAYDTAYAMEDREDDLKIGVKSTAVFFGHYDRLAIGLLQLATLLLLALAGWVFGRGIFFALGLGVMALLFIWQQWLLRDRARGPCLRAFLNNHYAGMAVFLGVLADYWLA</sequence>
<dbReference type="Proteomes" id="UP001621714">
    <property type="component" value="Unassembled WGS sequence"/>
</dbReference>
<dbReference type="InterPro" id="IPR000537">
    <property type="entry name" value="UbiA_prenyltransferase"/>
</dbReference>
<feature type="transmembrane region" description="Helical" evidence="11">
    <location>
        <begin position="248"/>
        <end position="268"/>
    </location>
</feature>
<keyword evidence="6 11" id="KW-0808">Transferase</keyword>
<keyword evidence="4 11" id="KW-1003">Cell membrane</keyword>
<feature type="transmembrane region" description="Helical" evidence="11">
    <location>
        <begin position="178"/>
        <end position="200"/>
    </location>
</feature>
<evidence type="ECO:0000256" key="12">
    <source>
        <dbReference type="NCBIfam" id="TIGR01474"/>
    </source>
</evidence>
<keyword evidence="9 11" id="KW-1133">Transmembrane helix</keyword>
<keyword evidence="14" id="KW-1185">Reference proteome</keyword>
<reference evidence="13 14" key="1">
    <citation type="submission" date="2024-02" db="EMBL/GenBank/DDBJ databases">
        <title>Marinospirillum sp. MEB 164 isolated from Lonar lake sediment.</title>
        <authorList>
            <person name="Joshi A."/>
            <person name="Thite S."/>
        </authorList>
    </citation>
    <scope>NUCLEOTIDE SEQUENCE [LARGE SCALE GENOMIC DNA]</scope>
    <source>
        <strain evidence="13 14">MEB164</strain>
    </source>
</reference>
<comment type="catalytic activity">
    <reaction evidence="11">
        <text>all-trans-octaprenyl diphosphate + 4-hydroxybenzoate = 4-hydroxy-3-(all-trans-octaprenyl)benzoate + diphosphate</text>
        <dbReference type="Rhea" id="RHEA:27782"/>
        <dbReference type="ChEBI" id="CHEBI:1617"/>
        <dbReference type="ChEBI" id="CHEBI:17879"/>
        <dbReference type="ChEBI" id="CHEBI:33019"/>
        <dbReference type="ChEBI" id="CHEBI:57711"/>
        <dbReference type="EC" id="2.5.1.39"/>
    </reaction>
</comment>
<proteinExistence type="inferred from homology"/>
<dbReference type="Gene3D" id="1.10.357.140">
    <property type="entry name" value="UbiA prenyltransferase"/>
    <property type="match status" value="1"/>
</dbReference>
<comment type="cofactor">
    <cofactor evidence="1 11">
        <name>Mg(2+)</name>
        <dbReference type="ChEBI" id="CHEBI:18420"/>
    </cofactor>
</comment>
<evidence type="ECO:0000256" key="10">
    <source>
        <dbReference type="ARBA" id="ARBA00023136"/>
    </source>
</evidence>
<dbReference type="InterPro" id="IPR030470">
    <property type="entry name" value="UbiA_prenylTrfase_CS"/>
</dbReference>
<dbReference type="Gene3D" id="1.20.120.1780">
    <property type="entry name" value="UbiA prenyltransferase"/>
    <property type="match status" value="1"/>
</dbReference>
<feature type="transmembrane region" description="Helical" evidence="11">
    <location>
        <begin position="102"/>
        <end position="122"/>
    </location>
</feature>
<feature type="transmembrane region" description="Helical" evidence="11">
    <location>
        <begin position="155"/>
        <end position="172"/>
    </location>
</feature>
<dbReference type="HAMAP" id="MF_01635">
    <property type="entry name" value="UbiA"/>
    <property type="match status" value="1"/>
</dbReference>
<evidence type="ECO:0000256" key="3">
    <source>
        <dbReference type="ARBA" id="ARBA00005985"/>
    </source>
</evidence>
<keyword evidence="8 11" id="KW-0812">Transmembrane</keyword>
<evidence type="ECO:0000256" key="8">
    <source>
        <dbReference type="ARBA" id="ARBA00022692"/>
    </source>
</evidence>
<gene>
    <name evidence="11 13" type="primary">ubiA</name>
    <name evidence="13" type="ORF">V6U78_03965</name>
</gene>
<feature type="transmembrane region" description="Helical" evidence="11">
    <location>
        <begin position="221"/>
        <end position="242"/>
    </location>
</feature>
<dbReference type="InterPro" id="IPR044878">
    <property type="entry name" value="UbiA_sf"/>
</dbReference>
<evidence type="ECO:0000313" key="14">
    <source>
        <dbReference type="Proteomes" id="UP001621714"/>
    </source>
</evidence>
<evidence type="ECO:0000256" key="9">
    <source>
        <dbReference type="ARBA" id="ARBA00022989"/>
    </source>
</evidence>